<feature type="region of interest" description="Disordered" evidence="1">
    <location>
        <begin position="59"/>
        <end position="96"/>
    </location>
</feature>
<name>A0AAD1X9W9_EUPCR</name>
<dbReference type="AlphaFoldDB" id="A0AAD1X9W9"/>
<evidence type="ECO:0000256" key="1">
    <source>
        <dbReference type="SAM" id="MobiDB-lite"/>
    </source>
</evidence>
<dbReference type="EMBL" id="CAMPGE010003930">
    <property type="protein sequence ID" value="CAI2362775.1"/>
    <property type="molecule type" value="Genomic_DNA"/>
</dbReference>
<feature type="compositionally biased region" description="Basic and acidic residues" evidence="1">
    <location>
        <begin position="74"/>
        <end position="85"/>
    </location>
</feature>
<evidence type="ECO:0000313" key="3">
    <source>
        <dbReference type="Proteomes" id="UP001295684"/>
    </source>
</evidence>
<comment type="caution">
    <text evidence="2">The sequence shown here is derived from an EMBL/GenBank/DDBJ whole genome shotgun (WGS) entry which is preliminary data.</text>
</comment>
<evidence type="ECO:0000313" key="2">
    <source>
        <dbReference type="EMBL" id="CAI2362775.1"/>
    </source>
</evidence>
<protein>
    <submittedName>
        <fullName evidence="2">Uncharacterized protein</fullName>
    </submittedName>
</protein>
<accession>A0AAD1X9W9</accession>
<organism evidence="2 3">
    <name type="scientific">Euplotes crassus</name>
    <dbReference type="NCBI Taxonomy" id="5936"/>
    <lineage>
        <taxon>Eukaryota</taxon>
        <taxon>Sar</taxon>
        <taxon>Alveolata</taxon>
        <taxon>Ciliophora</taxon>
        <taxon>Intramacronucleata</taxon>
        <taxon>Spirotrichea</taxon>
        <taxon>Hypotrichia</taxon>
        <taxon>Euplotida</taxon>
        <taxon>Euplotidae</taxon>
        <taxon>Moneuplotes</taxon>
    </lineage>
</organism>
<sequence>MYTKKQIKTMMNELVGNKNRIEKKTEDIQMFDFDLKEQILTPNLTGDLKMNNNCIVLSKSKKGEPKGTPKSHLSKLDEKKEDEKSPQPQIESPLPDKSEFLERGKKFIKSLEEIQTTSNNDDEIIEKAKCLFMPYYSSKNNIQKDMKDKIIKYCPNRNLSSGNLGKEKQTNIGAAAVDCLKKEYYRKTFLDREDSIEEKIKELEYMAFKNSKRQENAAVDILKKFTKRTNTTVKEFSTFKKENKHLKYLDDEIDEDSMTLGEHLKRILDLETVLGSKIKKNSV</sequence>
<keyword evidence="3" id="KW-1185">Reference proteome</keyword>
<reference evidence="2" key="1">
    <citation type="submission" date="2023-07" db="EMBL/GenBank/DDBJ databases">
        <authorList>
            <consortium name="AG Swart"/>
            <person name="Singh M."/>
            <person name="Singh A."/>
            <person name="Seah K."/>
            <person name="Emmerich C."/>
        </authorList>
    </citation>
    <scope>NUCLEOTIDE SEQUENCE</scope>
    <source>
        <strain evidence="2">DP1</strain>
    </source>
</reference>
<proteinExistence type="predicted"/>
<dbReference type="Proteomes" id="UP001295684">
    <property type="component" value="Unassembled WGS sequence"/>
</dbReference>
<gene>
    <name evidence="2" type="ORF">ECRASSUSDP1_LOCUS4102</name>
</gene>